<dbReference type="SUPFAM" id="SSF102114">
    <property type="entry name" value="Radical SAM enzymes"/>
    <property type="match status" value="1"/>
</dbReference>
<protein>
    <submittedName>
        <fullName evidence="7">Radical SAM domain protein</fullName>
    </submittedName>
</protein>
<dbReference type="Proteomes" id="UP000004935">
    <property type="component" value="Unassembled WGS sequence"/>
</dbReference>
<evidence type="ECO:0000256" key="5">
    <source>
        <dbReference type="ARBA" id="ARBA00023014"/>
    </source>
</evidence>
<dbReference type="Gene3D" id="3.20.20.70">
    <property type="entry name" value="Aldolase class I"/>
    <property type="match status" value="1"/>
</dbReference>
<evidence type="ECO:0000256" key="1">
    <source>
        <dbReference type="ARBA" id="ARBA00001966"/>
    </source>
</evidence>
<evidence type="ECO:0000313" key="8">
    <source>
        <dbReference type="Proteomes" id="UP000004935"/>
    </source>
</evidence>
<keyword evidence="8" id="KW-1185">Reference proteome</keyword>
<dbReference type="InterPro" id="IPR007197">
    <property type="entry name" value="rSAM"/>
</dbReference>
<dbReference type="SFLD" id="SFLDG01082">
    <property type="entry name" value="B12-binding_domain_containing"/>
    <property type="match status" value="1"/>
</dbReference>
<evidence type="ECO:0000313" key="7">
    <source>
        <dbReference type="EMBL" id="EDR96777.1"/>
    </source>
</evidence>
<evidence type="ECO:0000256" key="2">
    <source>
        <dbReference type="ARBA" id="ARBA00022691"/>
    </source>
</evidence>
<evidence type="ECO:0000256" key="3">
    <source>
        <dbReference type="ARBA" id="ARBA00022723"/>
    </source>
</evidence>
<dbReference type="SFLD" id="SFLDS00029">
    <property type="entry name" value="Radical_SAM"/>
    <property type="match status" value="1"/>
</dbReference>
<dbReference type="STRING" id="411490.ANACAC_02647"/>
<dbReference type="GO" id="GO:0046872">
    <property type="term" value="F:metal ion binding"/>
    <property type="evidence" value="ECO:0007669"/>
    <property type="project" value="UniProtKB-KW"/>
</dbReference>
<dbReference type="PANTHER" id="PTHR43409:SF4">
    <property type="entry name" value="RADICAL SAM SUPERFAMILY PROTEIN"/>
    <property type="match status" value="1"/>
</dbReference>
<reference evidence="7" key="2">
    <citation type="submission" date="2013-11" db="EMBL/GenBank/DDBJ databases">
        <title>Draft genome sequence of Anaerostipes caccae (DSM 14662).</title>
        <authorList>
            <person name="Sudarsanam P."/>
            <person name="Ley R."/>
            <person name="Guruge J."/>
            <person name="Turnbaugh P.J."/>
            <person name="Mahowald M."/>
            <person name="Liep D."/>
            <person name="Gordon J."/>
        </authorList>
    </citation>
    <scope>NUCLEOTIDE SEQUENCE</scope>
    <source>
        <strain evidence="7">DSM 14662</strain>
    </source>
</reference>
<name>B0MGD6_ANACD</name>
<reference evidence="7" key="1">
    <citation type="submission" date="2007-11" db="EMBL/GenBank/DDBJ databases">
        <authorList>
            <person name="Fulton L."/>
            <person name="Clifton S."/>
            <person name="Fulton B."/>
            <person name="Xu J."/>
            <person name="Minx P."/>
            <person name="Pepin K.H."/>
            <person name="Johnson M."/>
            <person name="Thiruvilangam P."/>
            <person name="Bhonagiri V."/>
            <person name="Nash W.E."/>
            <person name="Mardis E.R."/>
            <person name="Wilson R.K."/>
        </authorList>
    </citation>
    <scope>NUCLEOTIDE SEQUENCE [LARGE SCALE GENOMIC DNA]</scope>
    <source>
        <strain evidence="7">DSM 14662</strain>
    </source>
</reference>
<dbReference type="EMBL" id="ABAX03000017">
    <property type="protein sequence ID" value="EDR96777.1"/>
    <property type="molecule type" value="Genomic_DNA"/>
</dbReference>
<feature type="domain" description="Radical SAM core" evidence="6">
    <location>
        <begin position="32"/>
        <end position="264"/>
    </location>
</feature>
<organism evidence="7 8">
    <name type="scientific">Anaerostipes caccae (strain DSM 14662 / CCUG 47493 / JCM 13470 / NCIMB 13811 / L1-92)</name>
    <dbReference type="NCBI Taxonomy" id="411490"/>
    <lineage>
        <taxon>Bacteria</taxon>
        <taxon>Bacillati</taxon>
        <taxon>Bacillota</taxon>
        <taxon>Clostridia</taxon>
        <taxon>Lachnospirales</taxon>
        <taxon>Lachnospiraceae</taxon>
        <taxon>Anaerostipes</taxon>
    </lineage>
</organism>
<dbReference type="InterPro" id="IPR051198">
    <property type="entry name" value="BchE-like"/>
</dbReference>
<gene>
    <name evidence="7" type="ORF">ANACAC_02647</name>
</gene>
<keyword evidence="2" id="KW-0949">S-adenosyl-L-methionine</keyword>
<keyword evidence="3" id="KW-0479">Metal-binding</keyword>
<dbReference type="HOGENOM" id="CLU_044464_1_0_9"/>
<dbReference type="InterPro" id="IPR013785">
    <property type="entry name" value="Aldolase_TIM"/>
</dbReference>
<comment type="caution">
    <text evidence="7">The sequence shown here is derived from an EMBL/GenBank/DDBJ whole genome shotgun (WGS) entry which is preliminary data.</text>
</comment>
<dbReference type="AlphaFoldDB" id="B0MGD6"/>
<keyword evidence="5" id="KW-0411">Iron-sulfur</keyword>
<sequence length="312" mass="35831">MRNLGQGSAFTENKTESYQEERQMEYEGMVYRPPSEAYSLIIQVTIGCSQNDCIFCNMYKEKRFRMRPLQDVLADFREAREYYNSIGKIFLADGDALICKNEYLNEILKYIREEIPECRQVTCYASPKSVMIKTKEELRELRENGLDMVYMGLESGNAQVLKFMKKGATPDEMIQSASKIKQAGIRLSVTAISGLGGKKLWMEHAVDTGKVFSAMKPDYIGLLTLMIEPGLPLEEKIRSGEFELITPYDNLKETKLMLEHMDCPGCIFRSNHASNYVNLRGTLNEDRDKMIAKLDEAIQGNLHLKEEWMRGF</sequence>
<comment type="cofactor">
    <cofactor evidence="1">
        <name>[4Fe-4S] cluster</name>
        <dbReference type="ChEBI" id="CHEBI:49883"/>
    </cofactor>
</comment>
<dbReference type="SFLD" id="SFLDG01095">
    <property type="entry name" value="Uncharacterised_Radical_SAM_Su"/>
    <property type="match status" value="1"/>
</dbReference>
<dbReference type="CDD" id="cd01335">
    <property type="entry name" value="Radical_SAM"/>
    <property type="match status" value="1"/>
</dbReference>
<dbReference type="InterPro" id="IPR006638">
    <property type="entry name" value="Elp3/MiaA/NifB-like_rSAM"/>
</dbReference>
<dbReference type="GO" id="GO:0051536">
    <property type="term" value="F:iron-sulfur cluster binding"/>
    <property type="evidence" value="ECO:0007669"/>
    <property type="project" value="UniProtKB-KW"/>
</dbReference>
<proteinExistence type="predicted"/>
<evidence type="ECO:0000256" key="4">
    <source>
        <dbReference type="ARBA" id="ARBA00023004"/>
    </source>
</evidence>
<dbReference type="PROSITE" id="PS51918">
    <property type="entry name" value="RADICAL_SAM"/>
    <property type="match status" value="1"/>
</dbReference>
<dbReference type="GO" id="GO:0003824">
    <property type="term" value="F:catalytic activity"/>
    <property type="evidence" value="ECO:0007669"/>
    <property type="project" value="InterPro"/>
</dbReference>
<dbReference type="PANTHER" id="PTHR43409">
    <property type="entry name" value="ANAEROBIC MAGNESIUM-PROTOPORPHYRIN IX MONOMETHYL ESTER CYCLASE-RELATED"/>
    <property type="match status" value="1"/>
</dbReference>
<dbReference type="InterPro" id="IPR058240">
    <property type="entry name" value="rSAM_sf"/>
</dbReference>
<dbReference type="Pfam" id="PF04055">
    <property type="entry name" value="Radical_SAM"/>
    <property type="match status" value="1"/>
</dbReference>
<dbReference type="eggNOG" id="COG1032">
    <property type="taxonomic scope" value="Bacteria"/>
</dbReference>
<evidence type="ECO:0000259" key="6">
    <source>
        <dbReference type="PROSITE" id="PS51918"/>
    </source>
</evidence>
<keyword evidence="4" id="KW-0408">Iron</keyword>
<dbReference type="SMART" id="SM00729">
    <property type="entry name" value="Elp3"/>
    <property type="match status" value="1"/>
</dbReference>
<accession>B0MGD6</accession>